<evidence type="ECO:0000313" key="2">
    <source>
        <dbReference type="Proteomes" id="UP000886998"/>
    </source>
</evidence>
<protein>
    <submittedName>
        <fullName evidence="1">Uncharacterized protein</fullName>
    </submittedName>
</protein>
<comment type="caution">
    <text evidence="1">The sequence shown here is derived from an EMBL/GenBank/DDBJ whole genome shotgun (WGS) entry which is preliminary data.</text>
</comment>
<sequence length="114" mass="13186">MPLRCTDRSNKRCVFTFLHSSQASHLTLVLLMRNDNFRVSDLSLQWDDDCSDLFHSFSIELRSSDSYYMNMRLLKVIAGKFSSCGRVLSNIKTNWVSTDGYLSWILMLSETCDV</sequence>
<proteinExistence type="predicted"/>
<keyword evidence="2" id="KW-1185">Reference proteome</keyword>
<organism evidence="1 2">
    <name type="scientific">Trichonephila inaurata madagascariensis</name>
    <dbReference type="NCBI Taxonomy" id="2747483"/>
    <lineage>
        <taxon>Eukaryota</taxon>
        <taxon>Metazoa</taxon>
        <taxon>Ecdysozoa</taxon>
        <taxon>Arthropoda</taxon>
        <taxon>Chelicerata</taxon>
        <taxon>Arachnida</taxon>
        <taxon>Araneae</taxon>
        <taxon>Araneomorphae</taxon>
        <taxon>Entelegynae</taxon>
        <taxon>Araneoidea</taxon>
        <taxon>Nephilidae</taxon>
        <taxon>Trichonephila</taxon>
        <taxon>Trichonephila inaurata</taxon>
    </lineage>
</organism>
<dbReference type="EMBL" id="BMAV01025843">
    <property type="protein sequence ID" value="GFS45142.1"/>
    <property type="molecule type" value="Genomic_DNA"/>
</dbReference>
<gene>
    <name evidence="1" type="ORF">TNIN_52381</name>
</gene>
<dbReference type="Proteomes" id="UP000886998">
    <property type="component" value="Unassembled WGS sequence"/>
</dbReference>
<evidence type="ECO:0000313" key="1">
    <source>
        <dbReference type="EMBL" id="GFS45142.1"/>
    </source>
</evidence>
<reference evidence="1" key="1">
    <citation type="submission" date="2020-08" db="EMBL/GenBank/DDBJ databases">
        <title>Multicomponent nature underlies the extraordinary mechanical properties of spider dragline silk.</title>
        <authorList>
            <person name="Kono N."/>
            <person name="Nakamura H."/>
            <person name="Mori M."/>
            <person name="Yoshida Y."/>
            <person name="Ohtoshi R."/>
            <person name="Malay A.D."/>
            <person name="Moran D.A.P."/>
            <person name="Tomita M."/>
            <person name="Numata K."/>
            <person name="Arakawa K."/>
        </authorList>
    </citation>
    <scope>NUCLEOTIDE SEQUENCE</scope>
</reference>
<name>A0A8X6IHH0_9ARAC</name>
<dbReference type="AlphaFoldDB" id="A0A8X6IHH0"/>
<accession>A0A8X6IHH0</accession>